<dbReference type="SUPFAM" id="SSF47616">
    <property type="entry name" value="GST C-terminal domain-like"/>
    <property type="match status" value="1"/>
</dbReference>
<dbReference type="RefSeq" id="XP_033667229.1">
    <property type="nucleotide sequence ID" value="XM_033812931.1"/>
</dbReference>
<evidence type="ECO:0000313" key="3">
    <source>
        <dbReference type="EMBL" id="KAF2166340.1"/>
    </source>
</evidence>
<accession>A0A6A6CJL5</accession>
<dbReference type="InterPro" id="IPR036282">
    <property type="entry name" value="Glutathione-S-Trfase_C_sf"/>
</dbReference>
<protein>
    <submittedName>
        <fullName evidence="3">Uncharacterized protein</fullName>
    </submittedName>
</protein>
<sequence length="244" mass="27596">MASHNQAEIVLYDLACTKGVCFSPVVWRIRLMLNYKKIAYKAVFLEFPDIEPTLKEFGIAPHAQGNAYTVPAIHHIPSNKYIMDSPAIAAFLEQTYPNPPVPLESELGDKIRADSRAIAAIVLRNSLMPREVRILAPRAAEYFRSAREAALGPSLEELLPPPEKEDEAWAAVEEKMRANGEMMRTRKAEGPFIEGAKPGYVDFAMVGNMQCARVIDEGVFRRLYRFEGYREVYDACGEWLERKD</sequence>
<dbReference type="Gene3D" id="3.40.30.10">
    <property type="entry name" value="Glutaredoxin"/>
    <property type="match status" value="1"/>
</dbReference>
<feature type="domain" description="GST N-terminal" evidence="1">
    <location>
        <begin position="22"/>
        <end position="94"/>
    </location>
</feature>
<gene>
    <name evidence="3" type="ORF">M409DRAFT_55181</name>
</gene>
<dbReference type="InterPro" id="IPR036249">
    <property type="entry name" value="Thioredoxin-like_sf"/>
</dbReference>
<dbReference type="Pfam" id="PF13409">
    <property type="entry name" value="GST_N_2"/>
    <property type="match status" value="1"/>
</dbReference>
<dbReference type="Gene3D" id="1.20.1050.10">
    <property type="match status" value="1"/>
</dbReference>
<proteinExistence type="predicted"/>
<dbReference type="AlphaFoldDB" id="A0A6A6CJL5"/>
<name>A0A6A6CJL5_ZASCE</name>
<feature type="domain" description="Glutathione S-transferase UstS-like C-terminal" evidence="2">
    <location>
        <begin position="123"/>
        <end position="216"/>
    </location>
</feature>
<evidence type="ECO:0000259" key="1">
    <source>
        <dbReference type="Pfam" id="PF13409"/>
    </source>
</evidence>
<dbReference type="InterPro" id="IPR004045">
    <property type="entry name" value="Glutathione_S-Trfase_N"/>
</dbReference>
<keyword evidence="4" id="KW-1185">Reference proteome</keyword>
<evidence type="ECO:0000259" key="2">
    <source>
        <dbReference type="Pfam" id="PF22041"/>
    </source>
</evidence>
<evidence type="ECO:0000313" key="4">
    <source>
        <dbReference type="Proteomes" id="UP000799537"/>
    </source>
</evidence>
<reference evidence="3" key="1">
    <citation type="journal article" date="2020" name="Stud. Mycol.">
        <title>101 Dothideomycetes genomes: a test case for predicting lifestyles and emergence of pathogens.</title>
        <authorList>
            <person name="Haridas S."/>
            <person name="Albert R."/>
            <person name="Binder M."/>
            <person name="Bloem J."/>
            <person name="Labutti K."/>
            <person name="Salamov A."/>
            <person name="Andreopoulos B."/>
            <person name="Baker S."/>
            <person name="Barry K."/>
            <person name="Bills G."/>
            <person name="Bluhm B."/>
            <person name="Cannon C."/>
            <person name="Castanera R."/>
            <person name="Culley D."/>
            <person name="Daum C."/>
            <person name="Ezra D."/>
            <person name="Gonzalez J."/>
            <person name="Henrissat B."/>
            <person name="Kuo A."/>
            <person name="Liang C."/>
            <person name="Lipzen A."/>
            <person name="Lutzoni F."/>
            <person name="Magnuson J."/>
            <person name="Mondo S."/>
            <person name="Nolan M."/>
            <person name="Ohm R."/>
            <person name="Pangilinan J."/>
            <person name="Park H.-J."/>
            <person name="Ramirez L."/>
            <person name="Alfaro M."/>
            <person name="Sun H."/>
            <person name="Tritt A."/>
            <person name="Yoshinaga Y."/>
            <person name="Zwiers L.-H."/>
            <person name="Turgeon B."/>
            <person name="Goodwin S."/>
            <person name="Spatafora J."/>
            <person name="Crous P."/>
            <person name="Grigoriev I."/>
        </authorList>
    </citation>
    <scope>NUCLEOTIDE SEQUENCE</scope>
    <source>
        <strain evidence="3">ATCC 36951</strain>
    </source>
</reference>
<dbReference type="GeneID" id="54566203"/>
<organism evidence="3 4">
    <name type="scientific">Zasmidium cellare ATCC 36951</name>
    <dbReference type="NCBI Taxonomy" id="1080233"/>
    <lineage>
        <taxon>Eukaryota</taxon>
        <taxon>Fungi</taxon>
        <taxon>Dikarya</taxon>
        <taxon>Ascomycota</taxon>
        <taxon>Pezizomycotina</taxon>
        <taxon>Dothideomycetes</taxon>
        <taxon>Dothideomycetidae</taxon>
        <taxon>Mycosphaerellales</taxon>
        <taxon>Mycosphaerellaceae</taxon>
        <taxon>Zasmidium</taxon>
    </lineage>
</organism>
<dbReference type="Proteomes" id="UP000799537">
    <property type="component" value="Unassembled WGS sequence"/>
</dbReference>
<dbReference type="SUPFAM" id="SSF52833">
    <property type="entry name" value="Thioredoxin-like"/>
    <property type="match status" value="1"/>
</dbReference>
<dbReference type="OrthoDB" id="4951845at2759"/>
<dbReference type="EMBL" id="ML993597">
    <property type="protein sequence ID" value="KAF2166340.1"/>
    <property type="molecule type" value="Genomic_DNA"/>
</dbReference>
<dbReference type="InterPro" id="IPR054416">
    <property type="entry name" value="GST_UstS-like_C"/>
</dbReference>
<dbReference type="Pfam" id="PF22041">
    <property type="entry name" value="GST_C_7"/>
    <property type="match status" value="1"/>
</dbReference>
<dbReference type="CDD" id="cd03038">
    <property type="entry name" value="GST_N_etherase_LigE"/>
    <property type="match status" value="1"/>
</dbReference>